<feature type="chain" id="PRO_5040423849" evidence="2">
    <location>
        <begin position="23"/>
        <end position="793"/>
    </location>
</feature>
<keyword evidence="4" id="KW-1185">Reference proteome</keyword>
<accession>A0A9Q3GKE4</accession>
<gene>
    <name evidence="3" type="ORF">O181_009945</name>
</gene>
<evidence type="ECO:0000256" key="1">
    <source>
        <dbReference type="SAM" id="MobiDB-lite"/>
    </source>
</evidence>
<evidence type="ECO:0000313" key="4">
    <source>
        <dbReference type="Proteomes" id="UP000765509"/>
    </source>
</evidence>
<dbReference type="AlphaFoldDB" id="A0A9Q3GKE4"/>
<keyword evidence="2" id="KW-0732">Signal</keyword>
<proteinExistence type="predicted"/>
<protein>
    <submittedName>
        <fullName evidence="3">Uncharacterized protein</fullName>
    </submittedName>
</protein>
<name>A0A9Q3GKE4_9BASI</name>
<sequence length="793" mass="91690">MPALALLSIFLIVLLLANCTCAGLLEYPTHASIIEEAQPSTRSSMQPPDDETFWRELGDLVGDEDALRLRGPPLQNLPHQPHFAIQKKEQGPSSTRIHTSDRGIHRIQNTPLSDRSTISSSLDNKSKIENKDTGEALEDGNYMAKSSTKEDDGLIHVAESEESMSEDEPSWTEPQSEKNEKLLHMASSSYQRKMKRLQLLELQTVYKLAGEKNLDVFRPQLHQFVNKLKLKGPGKSKKEDPFSITKITRDRLSFAIKSSLLQIRTYPRFSRRVAKNQDSKAVSKVAFTFLKYFWRLALTRKSDKKSPYYHIHQTPIVKKFLQKAKIAVRTPGSTERRMQAAAWSGTEAFVYFLWEVSTTASQKHAIGEELKCLGKEYNLQTSLLLKVQVCCLNYLREQKALPVAGSDLAEVFRKTYRNSILCHSKILGQAALKHFQLKLEDFLKFVWNLYDHKLQIFQDTTIEAIINRVSYLVKSSFLKVLFYSGLRFGAKLKPEFVNRFYNKTFNLLKYFCEFALFGEVDETRRDFRLEENFQKAGNMINSRVILSIDEEDEAVGEWISWHATEFLVWWCWNQKLTSDQKTQIIDSINFRGRRISMSESDYRRFDEDLGAIPDQNAEKLNKEHLVPYFKSMGQDALTRLAPLNTKEPLFFVQPVVYLMQTSFLKIIIFASFRMGGLTKADFVDGYEEKAIHLLKNFWLLAFLGKSDHAGEELKKENSMNLEEILENVRKVVDIYSTDERKLESSSWHAVSFCIKWLWHENVEVPLKTKIYYEILRLKSLNTSAKPHWQSIAN</sequence>
<reference evidence="3" key="1">
    <citation type="submission" date="2021-03" db="EMBL/GenBank/DDBJ databases">
        <title>Draft genome sequence of rust myrtle Austropuccinia psidii MF-1, a brazilian biotype.</title>
        <authorList>
            <person name="Quecine M.C."/>
            <person name="Pachon D.M.R."/>
            <person name="Bonatelli M.L."/>
            <person name="Correr F.H."/>
            <person name="Franceschini L.M."/>
            <person name="Leite T.F."/>
            <person name="Margarido G.R.A."/>
            <person name="Almeida C.A."/>
            <person name="Ferrarezi J.A."/>
            <person name="Labate C.A."/>
        </authorList>
    </citation>
    <scope>NUCLEOTIDE SEQUENCE</scope>
    <source>
        <strain evidence="3">MF-1</strain>
    </source>
</reference>
<feature type="compositionally biased region" description="Polar residues" evidence="1">
    <location>
        <begin position="107"/>
        <end position="123"/>
    </location>
</feature>
<feature type="signal peptide" evidence="2">
    <location>
        <begin position="1"/>
        <end position="22"/>
    </location>
</feature>
<evidence type="ECO:0000313" key="3">
    <source>
        <dbReference type="EMBL" id="MBW0470230.1"/>
    </source>
</evidence>
<organism evidence="3 4">
    <name type="scientific">Austropuccinia psidii MF-1</name>
    <dbReference type="NCBI Taxonomy" id="1389203"/>
    <lineage>
        <taxon>Eukaryota</taxon>
        <taxon>Fungi</taxon>
        <taxon>Dikarya</taxon>
        <taxon>Basidiomycota</taxon>
        <taxon>Pucciniomycotina</taxon>
        <taxon>Pucciniomycetes</taxon>
        <taxon>Pucciniales</taxon>
        <taxon>Sphaerophragmiaceae</taxon>
        <taxon>Austropuccinia</taxon>
    </lineage>
</organism>
<dbReference type="EMBL" id="AVOT02002404">
    <property type="protein sequence ID" value="MBW0470230.1"/>
    <property type="molecule type" value="Genomic_DNA"/>
</dbReference>
<feature type="region of interest" description="Disordered" evidence="1">
    <location>
        <begin position="83"/>
        <end position="179"/>
    </location>
</feature>
<dbReference type="Proteomes" id="UP000765509">
    <property type="component" value="Unassembled WGS sequence"/>
</dbReference>
<comment type="caution">
    <text evidence="3">The sequence shown here is derived from an EMBL/GenBank/DDBJ whole genome shotgun (WGS) entry which is preliminary data.</text>
</comment>
<evidence type="ECO:0000256" key="2">
    <source>
        <dbReference type="SAM" id="SignalP"/>
    </source>
</evidence>
<feature type="compositionally biased region" description="Acidic residues" evidence="1">
    <location>
        <begin position="160"/>
        <end position="170"/>
    </location>
</feature>
<feature type="compositionally biased region" description="Basic and acidic residues" evidence="1">
    <location>
        <begin position="124"/>
        <end position="134"/>
    </location>
</feature>